<feature type="transmembrane region" description="Helical" evidence="1">
    <location>
        <begin position="134"/>
        <end position="153"/>
    </location>
</feature>
<comment type="caution">
    <text evidence="2">The sequence shown here is derived from an EMBL/GenBank/DDBJ whole genome shotgun (WGS) entry which is preliminary data.</text>
</comment>
<name>A0ABX1SYZ7_PELUQ</name>
<dbReference type="Proteomes" id="UP001166004">
    <property type="component" value="Unassembled WGS sequence"/>
</dbReference>
<feature type="transmembrane region" description="Helical" evidence="1">
    <location>
        <begin position="313"/>
        <end position="333"/>
    </location>
</feature>
<feature type="transmembrane region" description="Helical" evidence="1">
    <location>
        <begin position="112"/>
        <end position="128"/>
    </location>
</feature>
<keyword evidence="3" id="KW-1185">Reference proteome</keyword>
<feature type="transmembrane region" description="Helical" evidence="1">
    <location>
        <begin position="205"/>
        <end position="224"/>
    </location>
</feature>
<feature type="transmembrane region" description="Helical" evidence="1">
    <location>
        <begin position="390"/>
        <end position="407"/>
    </location>
</feature>
<feature type="transmembrane region" description="Helical" evidence="1">
    <location>
        <begin position="184"/>
        <end position="200"/>
    </location>
</feature>
<keyword evidence="1" id="KW-0812">Transmembrane</keyword>
<proteinExistence type="predicted"/>
<accession>A0ABX1SYZ7</accession>
<reference evidence="2 3" key="1">
    <citation type="submission" date="2019-07" db="EMBL/GenBank/DDBJ databases">
        <title>SAR11 Genome Evolution.</title>
        <authorList>
            <person name="Giovannoni S."/>
        </authorList>
    </citation>
    <scope>NUCLEOTIDE SEQUENCE [LARGE SCALE GENOMIC DNA]</scope>
    <source>
        <strain evidence="2 3">HTCC9565</strain>
    </source>
</reference>
<dbReference type="RefSeq" id="WP_169035580.1">
    <property type="nucleotide sequence ID" value="NZ_LANA01000001.1"/>
</dbReference>
<feature type="transmembrane region" description="Helical" evidence="1">
    <location>
        <begin position="67"/>
        <end position="100"/>
    </location>
</feature>
<keyword evidence="1" id="KW-0472">Membrane</keyword>
<feature type="transmembrane region" description="Helical" evidence="1">
    <location>
        <begin position="7"/>
        <end position="24"/>
    </location>
</feature>
<sequence>MKTFNKKILFFFFLYLTLLIGFFLNENSSGGAIHDFQIISKAIIAFSINFDATFENFNDFNISHFPYYYIFLSYIFTFFGNVLALKFLVLHLSLLLPIIFYKIISIRFDQKNPYLIYLPGILFLSVYFRSNAIWALNDNIALIFFSLAIYFYLKVLNEKPEKRILIFSLLNLFALILASYTRQYYAVFWLFFAYKIFILFEKKIILIYLIISLILSLPAINAVFNTENLSYSTNFLSKNLFNNLIIIPTIFTIYLLPLYFNKENIKKIFSFYKKNFKYSLVIIFLTFFLMQFFDYSTGVGGGVLFKISYYENFLLFFYLVLFVSFLINFYFIMENFKENMFIYLILIMMFQVNYIYQKYLDPLSFILLFCIFKSDMIKNLIKNLKDDIKYLYLYFFCLYCGSFIYYYI</sequence>
<evidence type="ECO:0000313" key="2">
    <source>
        <dbReference type="EMBL" id="NMN67062.1"/>
    </source>
</evidence>
<keyword evidence="1" id="KW-1133">Transmembrane helix</keyword>
<feature type="transmembrane region" description="Helical" evidence="1">
    <location>
        <begin position="340"/>
        <end position="356"/>
    </location>
</feature>
<evidence type="ECO:0000313" key="3">
    <source>
        <dbReference type="Proteomes" id="UP001166004"/>
    </source>
</evidence>
<evidence type="ECO:0008006" key="4">
    <source>
        <dbReference type="Google" id="ProtNLM"/>
    </source>
</evidence>
<dbReference type="EMBL" id="LANA01000001">
    <property type="protein sequence ID" value="NMN67062.1"/>
    <property type="molecule type" value="Genomic_DNA"/>
</dbReference>
<evidence type="ECO:0000256" key="1">
    <source>
        <dbReference type="SAM" id="Phobius"/>
    </source>
</evidence>
<feature type="transmembrane region" description="Helical" evidence="1">
    <location>
        <begin position="244"/>
        <end position="260"/>
    </location>
</feature>
<protein>
    <recommendedName>
        <fullName evidence="4">Glycosyltransferase RgtA/B/C/D-like domain-containing protein</fullName>
    </recommendedName>
</protein>
<feature type="transmembrane region" description="Helical" evidence="1">
    <location>
        <begin position="276"/>
        <end position="293"/>
    </location>
</feature>
<gene>
    <name evidence="2" type="ORF">VP91_00001950</name>
</gene>
<feature type="transmembrane region" description="Helical" evidence="1">
    <location>
        <begin position="162"/>
        <end position="178"/>
    </location>
</feature>
<organism evidence="2 3">
    <name type="scientific">Pelagibacter ubique</name>
    <dbReference type="NCBI Taxonomy" id="198252"/>
    <lineage>
        <taxon>Bacteria</taxon>
        <taxon>Pseudomonadati</taxon>
        <taxon>Pseudomonadota</taxon>
        <taxon>Alphaproteobacteria</taxon>
        <taxon>Candidatus Pelagibacterales</taxon>
        <taxon>Candidatus Pelagibacteraceae</taxon>
        <taxon>Candidatus Pelagibacter</taxon>
    </lineage>
</organism>